<dbReference type="Proteomes" id="UP000012081">
    <property type="component" value="Unassembled WGS sequence"/>
</dbReference>
<evidence type="ECO:0000313" key="2">
    <source>
        <dbReference type="Proteomes" id="UP000012081"/>
    </source>
</evidence>
<gene>
    <name evidence="1" type="ORF">I532_16036</name>
</gene>
<reference evidence="1 2" key="1">
    <citation type="submission" date="2013-03" db="EMBL/GenBank/DDBJ databases">
        <title>Assembly of a new bacterial strain Brevibacillus borstelensis AK1.</title>
        <authorList>
            <person name="Rajan I."/>
            <person name="PoliReddy D."/>
            <person name="Sugumar T."/>
            <person name="Rathinam K."/>
            <person name="Alqarawi S."/>
            <person name="Khalil A.B."/>
            <person name="Sivakumar N."/>
        </authorList>
    </citation>
    <scope>NUCLEOTIDE SEQUENCE [LARGE SCALE GENOMIC DNA]</scope>
    <source>
        <strain evidence="1 2">AK1</strain>
    </source>
</reference>
<proteinExistence type="predicted"/>
<accession>M8DEG4</accession>
<keyword evidence="2" id="KW-1185">Reference proteome</keyword>
<dbReference type="PATRIC" id="fig|1300222.3.peg.3356"/>
<organism evidence="1 2">
    <name type="scientific">Brevibacillus borstelensis AK1</name>
    <dbReference type="NCBI Taxonomy" id="1300222"/>
    <lineage>
        <taxon>Bacteria</taxon>
        <taxon>Bacillati</taxon>
        <taxon>Bacillota</taxon>
        <taxon>Bacilli</taxon>
        <taxon>Bacillales</taxon>
        <taxon>Paenibacillaceae</taxon>
        <taxon>Brevibacillus</taxon>
    </lineage>
</organism>
<evidence type="ECO:0000313" key="1">
    <source>
        <dbReference type="EMBL" id="EMT51868.1"/>
    </source>
</evidence>
<protein>
    <submittedName>
        <fullName evidence="1">Uncharacterized protein</fullName>
    </submittedName>
</protein>
<dbReference type="EMBL" id="APBN01000006">
    <property type="protein sequence ID" value="EMT51868.1"/>
    <property type="molecule type" value="Genomic_DNA"/>
</dbReference>
<sequence>MSPDDPELLEYLLLFHELPGQYISGEEAIEIRKKFWSMILVTVQLWISWDAIETDRSPDLSQGLISIRNKLIEGEMKKMNSFKGFLLVALILAGISGCGDASETKEENSAVVENPVGKEAKNIIIGEDTFPLHDLKGVQNFKDQFTFAFDPTVHPEIAYYKSGETVTIDFGGTEFDHIAILDVLLDSEGKQLYTDKEIKEVPYTHEDNHYQFKLEKHFASALDSNPKKSKTVYRGFRINAYKDDQEHPFGFVIKTDSY</sequence>
<comment type="caution">
    <text evidence="1">The sequence shown here is derived from an EMBL/GenBank/DDBJ whole genome shotgun (WGS) entry which is preliminary data.</text>
</comment>
<name>M8DEG4_9BACL</name>
<dbReference type="AlphaFoldDB" id="M8DEG4"/>
<dbReference type="RefSeq" id="WP_003389465.1">
    <property type="nucleotide sequence ID" value="NZ_APBN01000006.1"/>
</dbReference>